<evidence type="ECO:0000256" key="1">
    <source>
        <dbReference type="SAM" id="MobiDB-lite"/>
    </source>
</evidence>
<evidence type="ECO:0000313" key="3">
    <source>
        <dbReference type="Proteomes" id="UP000281474"/>
    </source>
</evidence>
<dbReference type="EMBL" id="QZEI01000047">
    <property type="protein sequence ID" value="RLV58998.1"/>
    <property type="molecule type" value="Genomic_DNA"/>
</dbReference>
<dbReference type="Proteomes" id="UP000281474">
    <property type="component" value="Unassembled WGS sequence"/>
</dbReference>
<keyword evidence="3" id="KW-1185">Reference proteome</keyword>
<comment type="caution">
    <text evidence="2">The sequence shown here is derived from an EMBL/GenBank/DDBJ whole genome shotgun (WGS) entry which is preliminary data.</text>
</comment>
<name>A0A3L8PX27_9GAMM</name>
<reference evidence="2 3" key="1">
    <citation type="submission" date="2018-09" db="EMBL/GenBank/DDBJ databases">
        <title>Phylogeny of the Shewanellaceae, and recommendation for two new genera, Pseudoshewanella and Parashewanella.</title>
        <authorList>
            <person name="Wang G."/>
        </authorList>
    </citation>
    <scope>NUCLEOTIDE SEQUENCE [LARGE SCALE GENOMIC DNA]</scope>
    <source>
        <strain evidence="2 3">C51</strain>
    </source>
</reference>
<dbReference type="RefSeq" id="WP_121839682.1">
    <property type="nucleotide sequence ID" value="NZ_ML014796.1"/>
</dbReference>
<accession>A0A3L8PX27</accession>
<gene>
    <name evidence="2" type="ORF">D5018_14305</name>
</gene>
<evidence type="ECO:0000313" key="2">
    <source>
        <dbReference type="EMBL" id="RLV58998.1"/>
    </source>
</evidence>
<feature type="compositionally biased region" description="Polar residues" evidence="1">
    <location>
        <begin position="144"/>
        <end position="157"/>
    </location>
</feature>
<feature type="region of interest" description="Disordered" evidence="1">
    <location>
        <begin position="126"/>
        <end position="157"/>
    </location>
</feature>
<proteinExistence type="predicted"/>
<protein>
    <submittedName>
        <fullName evidence="2">Uncharacterized protein</fullName>
    </submittedName>
</protein>
<sequence>MSVASISPRKAPISYLLTPQQVADYISGSTDYQKEAKLGLVASTWDYLVNDGEKQQLFLQFHSNFQKQLEAYYLGVAGDTETQAVQESPNTAQKSALAFRKNRKLVRSNSCKALSKKSLPVAPLTRSKSLRQRMPGESPHLTAPTLTVPKSSSNQSTVFEDSINKSNTAEMLRAEREKYILRRALKTYDQLKQSLPSAHHQLLVRFNIVLENLPESERFAHQLELEETEVRGDTYGRLKFIRDGEAYYQVSVPKYKKTLPAERPILTPEYCESAVAVAERKLTIAMDHLPILAAKAYIEDRRQQAENHFKQVDSAYGRLPSPFEQNINEYRFINYGTGWILKVVLKCDQVVQLRITQDEVNWMVKKLPTPKFRESLCLLCSEYVVATNNARFSQLYEPAIVQLGQALELNPNRQKLPITLQPYFQKLNKVMLGDIALMKFIDGPNFTTFRR</sequence>
<organism evidence="2 3">
    <name type="scientific">Parashewanella curva</name>
    <dbReference type="NCBI Taxonomy" id="2338552"/>
    <lineage>
        <taxon>Bacteria</taxon>
        <taxon>Pseudomonadati</taxon>
        <taxon>Pseudomonadota</taxon>
        <taxon>Gammaproteobacteria</taxon>
        <taxon>Alteromonadales</taxon>
        <taxon>Shewanellaceae</taxon>
        <taxon>Parashewanella</taxon>
    </lineage>
</organism>
<dbReference type="AlphaFoldDB" id="A0A3L8PX27"/>